<dbReference type="EMBL" id="MWBO01000024">
    <property type="protein sequence ID" value="OQA52681.1"/>
    <property type="molecule type" value="Genomic_DNA"/>
</dbReference>
<comment type="caution">
    <text evidence="1">The sequence shown here is derived from an EMBL/GenBank/DDBJ whole genome shotgun (WGS) entry which is preliminary data.</text>
</comment>
<dbReference type="AlphaFoldDB" id="A0A1V5SER6"/>
<gene>
    <name evidence="1" type="ORF">BWY43_00378</name>
</gene>
<dbReference type="Proteomes" id="UP000485367">
    <property type="component" value="Unassembled WGS sequence"/>
</dbReference>
<name>A0A1V5SER6_9BACT</name>
<accession>A0A1V5SER6</accession>
<organism evidence="1">
    <name type="scientific">candidate division WS2 bacterium ADurb.Bin280</name>
    <dbReference type="NCBI Taxonomy" id="1852829"/>
    <lineage>
        <taxon>Bacteria</taxon>
        <taxon>candidate division WS2</taxon>
    </lineage>
</organism>
<protein>
    <submittedName>
        <fullName evidence="1">Uncharacterized protein</fullName>
    </submittedName>
</protein>
<sequence>MTRKGFLFKIEVIAILEFGKIDFGFGVLNIFVFKIFLSSVVVDEIIYGDIGNFNNKNLKIDKKENGGNKKQRNKGIYAGLLEDV</sequence>
<proteinExistence type="predicted"/>
<reference evidence="1" key="1">
    <citation type="submission" date="2017-02" db="EMBL/GenBank/DDBJ databases">
        <title>Delving into the versatile metabolic prowess of the omnipresent phylum Bacteroidetes.</title>
        <authorList>
            <person name="Nobu M.K."/>
            <person name="Mei R."/>
            <person name="Narihiro T."/>
            <person name="Kuroda K."/>
            <person name="Liu W.-T."/>
        </authorList>
    </citation>
    <scope>NUCLEOTIDE SEQUENCE</scope>
    <source>
        <strain evidence="1">ADurb.Bin280</strain>
    </source>
</reference>
<evidence type="ECO:0000313" key="1">
    <source>
        <dbReference type="EMBL" id="OQA52681.1"/>
    </source>
</evidence>